<name>A0ABV3D7L4_STREX</name>
<dbReference type="PRINTS" id="PR00038">
    <property type="entry name" value="HTHLUXR"/>
</dbReference>
<evidence type="ECO:0000313" key="5">
    <source>
        <dbReference type="Proteomes" id="UP001551210"/>
    </source>
</evidence>
<comment type="caution">
    <text evidence="4">The sequence shown here is derived from an EMBL/GenBank/DDBJ whole genome shotgun (WGS) entry which is preliminary data.</text>
</comment>
<dbReference type="CDD" id="cd06170">
    <property type="entry name" value="LuxR_C_like"/>
    <property type="match status" value="1"/>
</dbReference>
<dbReference type="PANTHER" id="PTHR43214">
    <property type="entry name" value="TWO-COMPONENT RESPONSE REGULATOR"/>
    <property type="match status" value="1"/>
</dbReference>
<dbReference type="InterPro" id="IPR041664">
    <property type="entry name" value="AAA_16"/>
</dbReference>
<dbReference type="PANTHER" id="PTHR43214:SF42">
    <property type="entry name" value="TRANSCRIPTIONAL REGULATORY PROTEIN DESR"/>
    <property type="match status" value="1"/>
</dbReference>
<organism evidence="4 5">
    <name type="scientific">Streptomyces exfoliatus</name>
    <name type="common">Streptomyces hydrogenans</name>
    <dbReference type="NCBI Taxonomy" id="1905"/>
    <lineage>
        <taxon>Bacteria</taxon>
        <taxon>Bacillati</taxon>
        <taxon>Actinomycetota</taxon>
        <taxon>Actinomycetes</taxon>
        <taxon>Kitasatosporales</taxon>
        <taxon>Streptomycetaceae</taxon>
        <taxon>Streptomyces</taxon>
    </lineage>
</organism>
<dbReference type="PROSITE" id="PS00622">
    <property type="entry name" value="HTH_LUXR_1"/>
    <property type="match status" value="1"/>
</dbReference>
<keyword evidence="5" id="KW-1185">Reference proteome</keyword>
<protein>
    <submittedName>
        <fullName evidence="4">Helix-turn-helix transcriptional regulator</fullName>
    </submittedName>
</protein>
<dbReference type="Gene3D" id="1.10.10.10">
    <property type="entry name" value="Winged helix-like DNA-binding domain superfamily/Winged helix DNA-binding domain"/>
    <property type="match status" value="1"/>
</dbReference>
<reference evidence="4 5" key="1">
    <citation type="submission" date="2024-06" db="EMBL/GenBank/DDBJ databases">
        <title>The Natural Products Discovery Center: Release of the First 8490 Sequenced Strains for Exploring Actinobacteria Biosynthetic Diversity.</title>
        <authorList>
            <person name="Kalkreuter E."/>
            <person name="Kautsar S.A."/>
            <person name="Yang D."/>
            <person name="Bader C.D."/>
            <person name="Teijaro C.N."/>
            <person name="Fluegel L."/>
            <person name="Davis C.M."/>
            <person name="Simpson J.R."/>
            <person name="Lauterbach L."/>
            <person name="Steele A.D."/>
            <person name="Gui C."/>
            <person name="Meng S."/>
            <person name="Li G."/>
            <person name="Viehrig K."/>
            <person name="Ye F."/>
            <person name="Su P."/>
            <person name="Kiefer A.F."/>
            <person name="Nichols A."/>
            <person name="Cepeda A.J."/>
            <person name="Yan W."/>
            <person name="Fan B."/>
            <person name="Jiang Y."/>
            <person name="Adhikari A."/>
            <person name="Zheng C.-J."/>
            <person name="Schuster L."/>
            <person name="Cowan T.M."/>
            <person name="Smanski M.J."/>
            <person name="Chevrette M.G."/>
            <person name="De Carvalho L.P.S."/>
            <person name="Shen B."/>
        </authorList>
    </citation>
    <scope>NUCLEOTIDE SEQUENCE [LARGE SCALE GENOMIC DNA]</scope>
    <source>
        <strain evidence="4 5">NPDC045705</strain>
    </source>
</reference>
<evidence type="ECO:0000256" key="1">
    <source>
        <dbReference type="ARBA" id="ARBA00023125"/>
    </source>
</evidence>
<feature type="region of interest" description="Disordered" evidence="2">
    <location>
        <begin position="346"/>
        <end position="371"/>
    </location>
</feature>
<dbReference type="Pfam" id="PF00196">
    <property type="entry name" value="GerE"/>
    <property type="match status" value="1"/>
</dbReference>
<feature type="domain" description="HTH luxR-type" evidence="3">
    <location>
        <begin position="807"/>
        <end position="872"/>
    </location>
</feature>
<dbReference type="InterPro" id="IPR036388">
    <property type="entry name" value="WH-like_DNA-bd_sf"/>
</dbReference>
<gene>
    <name evidence="4" type="ORF">AB0A76_35655</name>
</gene>
<dbReference type="SUPFAM" id="SSF46894">
    <property type="entry name" value="C-terminal effector domain of the bipartite response regulators"/>
    <property type="match status" value="1"/>
</dbReference>
<accession>A0ABV3D7L4</accession>
<dbReference type="InterPro" id="IPR016032">
    <property type="entry name" value="Sig_transdc_resp-reg_C-effctor"/>
</dbReference>
<dbReference type="SMART" id="SM00421">
    <property type="entry name" value="HTH_LUXR"/>
    <property type="match status" value="1"/>
</dbReference>
<evidence type="ECO:0000256" key="2">
    <source>
        <dbReference type="SAM" id="MobiDB-lite"/>
    </source>
</evidence>
<dbReference type="InterPro" id="IPR039420">
    <property type="entry name" value="WalR-like"/>
</dbReference>
<sequence length="888" mass="92216">MSGSTQAAATGPRLYDRTAELAAVTRLSARAGAGAGGALFVTGDPGEGRTALLARAAHDFPGSAHRIAAPAHRGAWSGVRALCAALAPHASAGRRALRLARGEDGVTAAVDGLTGGLPVLICLDDLHLWDAHSRAALTTAWREPGPRSGGTAWLVSAARHHRVPEVPEAETVRLGRLSRDGARALLGDLCAVPPPAGLAERLLDAAAGHPGVLAAAVRRLAAGPAHGSVPPSRPLVDGAVLAEVYGGLVDGLPVDSRRLLAVVALAGRGPEGSQALSPGPEVFQAYEVTLGAVLATARETRTSVEPLDGLITDGLLCRRGDTLRFEDPFLGRAALASAPASWYAGNERADASDRTLPAQPAPPPLSVPVARPPAPVDPALVRSEGHRADRLGPPASVRALAPVVRGRSQLVRGLAALGGGPVMEAHEVLLQAAELLGEREPAEASDARFLAMEAAWAGGDVAACLAALGSGTVPRGTEGDFVEGMRAALTVRLDQARSALARVVAGDGGQDDPRLLLRAGSAALVLGDTVAASRIHARALARARAEHRTALVPRALEHLAYAELRAGRYSRAARAAREGLRAAELTGQCNIAAHQHAVLALVASVAGDGPTVTEHAGRALDTALPHGLVQAATLAEWALSRAEFGRGLAAQAAARLAPLVRPGPRGGHFALRMLVVPCFVEAAVASGRRAEARVAAEEYAVWAVQGIDGSAPAQLARCRALLARGEEPAYWFGEAVRRHDSCGNDFERARTLLAYGTWLRRRRRPGDARGPLSDALVTFERAAADGWAEHARSELRATGGTTGGVTDPAALGRLTPQQQRIARLVAGGATNREVADRLTLSPRTVDHHLRSVFARLGIRSRVELPAVVGLWDARREPDTGVPARHARA</sequence>
<dbReference type="EMBL" id="JBEZAM010000125">
    <property type="protein sequence ID" value="MEU7298465.1"/>
    <property type="molecule type" value="Genomic_DNA"/>
</dbReference>
<keyword evidence="1" id="KW-0238">DNA-binding</keyword>
<evidence type="ECO:0000259" key="3">
    <source>
        <dbReference type="PROSITE" id="PS50043"/>
    </source>
</evidence>
<dbReference type="InterPro" id="IPR027417">
    <property type="entry name" value="P-loop_NTPase"/>
</dbReference>
<dbReference type="PROSITE" id="PS50043">
    <property type="entry name" value="HTH_LUXR_2"/>
    <property type="match status" value="1"/>
</dbReference>
<evidence type="ECO:0000313" key="4">
    <source>
        <dbReference type="EMBL" id="MEU7298465.1"/>
    </source>
</evidence>
<dbReference type="InterPro" id="IPR000792">
    <property type="entry name" value="Tscrpt_reg_LuxR_C"/>
</dbReference>
<dbReference type="Proteomes" id="UP001551210">
    <property type="component" value="Unassembled WGS sequence"/>
</dbReference>
<proteinExistence type="predicted"/>
<dbReference type="Pfam" id="PF13191">
    <property type="entry name" value="AAA_16"/>
    <property type="match status" value="1"/>
</dbReference>
<feature type="compositionally biased region" description="Pro residues" evidence="2">
    <location>
        <begin position="359"/>
        <end position="371"/>
    </location>
</feature>
<dbReference type="RefSeq" id="WP_359217513.1">
    <property type="nucleotide sequence ID" value="NZ_JBEZAM010000125.1"/>
</dbReference>
<dbReference type="SUPFAM" id="SSF52540">
    <property type="entry name" value="P-loop containing nucleoside triphosphate hydrolases"/>
    <property type="match status" value="1"/>
</dbReference>